<name>A0AAW1JE83_POPJA</name>
<feature type="coiled-coil region" evidence="1">
    <location>
        <begin position="32"/>
        <end position="59"/>
    </location>
</feature>
<feature type="compositionally biased region" description="Basic residues" evidence="2">
    <location>
        <begin position="94"/>
        <end position="108"/>
    </location>
</feature>
<comment type="caution">
    <text evidence="3">The sequence shown here is derived from an EMBL/GenBank/DDBJ whole genome shotgun (WGS) entry which is preliminary data.</text>
</comment>
<evidence type="ECO:0000313" key="3">
    <source>
        <dbReference type="EMBL" id="KAK9701287.1"/>
    </source>
</evidence>
<sequence>MPRPRIDLSYEDFEKLVAEAVRTTTDKHRMEIRRLHCQLKDLNGQVDELKRLLEDCIVSGKSFTTTYIDVQRVPSHPHPAKPDRYYKKSDRHEARPHRSTSRLRNHEK</sequence>
<dbReference type="Proteomes" id="UP001458880">
    <property type="component" value="Unassembled WGS sequence"/>
</dbReference>
<dbReference type="AlphaFoldDB" id="A0AAW1JE83"/>
<gene>
    <name evidence="3" type="ORF">QE152_g30727</name>
</gene>
<keyword evidence="1" id="KW-0175">Coiled coil</keyword>
<evidence type="ECO:0000313" key="4">
    <source>
        <dbReference type="Proteomes" id="UP001458880"/>
    </source>
</evidence>
<proteinExistence type="predicted"/>
<organism evidence="3 4">
    <name type="scientific">Popillia japonica</name>
    <name type="common">Japanese beetle</name>
    <dbReference type="NCBI Taxonomy" id="7064"/>
    <lineage>
        <taxon>Eukaryota</taxon>
        <taxon>Metazoa</taxon>
        <taxon>Ecdysozoa</taxon>
        <taxon>Arthropoda</taxon>
        <taxon>Hexapoda</taxon>
        <taxon>Insecta</taxon>
        <taxon>Pterygota</taxon>
        <taxon>Neoptera</taxon>
        <taxon>Endopterygota</taxon>
        <taxon>Coleoptera</taxon>
        <taxon>Polyphaga</taxon>
        <taxon>Scarabaeiformia</taxon>
        <taxon>Scarabaeidae</taxon>
        <taxon>Rutelinae</taxon>
        <taxon>Popillia</taxon>
    </lineage>
</organism>
<dbReference type="EMBL" id="JASPKY010000417">
    <property type="protein sequence ID" value="KAK9701287.1"/>
    <property type="molecule type" value="Genomic_DNA"/>
</dbReference>
<feature type="compositionally biased region" description="Basic and acidic residues" evidence="2">
    <location>
        <begin position="80"/>
        <end position="93"/>
    </location>
</feature>
<keyword evidence="4" id="KW-1185">Reference proteome</keyword>
<accession>A0AAW1JE83</accession>
<reference evidence="3 4" key="1">
    <citation type="journal article" date="2024" name="BMC Genomics">
        <title>De novo assembly and annotation of Popillia japonica's genome with initial clues to its potential as an invasive pest.</title>
        <authorList>
            <person name="Cucini C."/>
            <person name="Boschi S."/>
            <person name="Funari R."/>
            <person name="Cardaioli E."/>
            <person name="Iannotti N."/>
            <person name="Marturano G."/>
            <person name="Paoli F."/>
            <person name="Bruttini M."/>
            <person name="Carapelli A."/>
            <person name="Frati F."/>
            <person name="Nardi F."/>
        </authorList>
    </citation>
    <scope>NUCLEOTIDE SEQUENCE [LARGE SCALE GENOMIC DNA]</scope>
    <source>
        <strain evidence="3">DMR45628</strain>
    </source>
</reference>
<evidence type="ECO:0000256" key="1">
    <source>
        <dbReference type="SAM" id="Coils"/>
    </source>
</evidence>
<evidence type="ECO:0000256" key="2">
    <source>
        <dbReference type="SAM" id="MobiDB-lite"/>
    </source>
</evidence>
<protein>
    <submittedName>
        <fullName evidence="3">Uncharacterized protein</fullName>
    </submittedName>
</protein>
<feature type="region of interest" description="Disordered" evidence="2">
    <location>
        <begin position="70"/>
        <end position="108"/>
    </location>
</feature>